<dbReference type="Proteomes" id="UP000031737">
    <property type="component" value="Unassembled WGS sequence"/>
</dbReference>
<evidence type="ECO:0000313" key="7">
    <source>
        <dbReference type="EMBL" id="ESL08408.1"/>
    </source>
</evidence>
<dbReference type="EMBL" id="AUPL01003889">
    <property type="protein sequence ID" value="ESL08408.1"/>
    <property type="molecule type" value="Genomic_DNA"/>
</dbReference>
<dbReference type="GO" id="GO:0005789">
    <property type="term" value="C:endoplasmic reticulum membrane"/>
    <property type="evidence" value="ECO:0007669"/>
    <property type="project" value="TreeGrafter"/>
</dbReference>
<dbReference type="GO" id="GO:0030134">
    <property type="term" value="C:COPII-coated ER to Golgi transport vesicle"/>
    <property type="evidence" value="ECO:0007669"/>
    <property type="project" value="TreeGrafter"/>
</dbReference>
<dbReference type="PANTHER" id="PTHR13144">
    <property type="entry name" value="TEX261 PROTEIN"/>
    <property type="match status" value="1"/>
</dbReference>
<comment type="similarity">
    <text evidence="2">Belongs to the SVP26 family.</text>
</comment>
<reference evidence="7 8" key="1">
    <citation type="submission" date="2013-07" db="EMBL/GenBank/DDBJ databases">
        <authorList>
            <person name="Stoco P.H."/>
            <person name="Wagner G."/>
            <person name="Gerber A."/>
            <person name="Zaha A."/>
            <person name="Thompson C."/>
            <person name="Bartholomeu D.C."/>
            <person name="Luckemeyer D.D."/>
            <person name="Bahia D."/>
            <person name="Loreto E."/>
            <person name="Prestes E.B."/>
            <person name="Lima F.M."/>
            <person name="Rodrigues-Luiz G."/>
            <person name="Vallejo G.A."/>
            <person name="Filho J.F."/>
            <person name="Monteiro K.M."/>
            <person name="Tyler K.M."/>
            <person name="de Almeida L.G."/>
            <person name="Ortiz M.F."/>
            <person name="Siervo M.A."/>
            <person name="de Moraes M.H."/>
            <person name="Cunha O.L."/>
            <person name="Mendonca-Neto R."/>
            <person name="Silva R."/>
            <person name="Teixeira S.M."/>
            <person name="Murta S.M."/>
            <person name="Sincero T.C."/>
            <person name="Mendes T.A."/>
            <person name="Urmenyi T.P."/>
            <person name="Silva V.G."/>
            <person name="da Rocha W.D."/>
            <person name="Andersson B."/>
            <person name="Romanha A.J."/>
            <person name="Steindel M."/>
            <person name="de Vasconcelos A.T."/>
            <person name="Grisard E.C."/>
        </authorList>
    </citation>
    <scope>NUCLEOTIDE SEQUENCE [LARGE SCALE GENOMIC DNA]</scope>
    <source>
        <strain evidence="7 8">SC58</strain>
    </source>
</reference>
<dbReference type="Pfam" id="PF04148">
    <property type="entry name" value="Erv26"/>
    <property type="match status" value="1"/>
</dbReference>
<comment type="caution">
    <text evidence="7">The sequence shown here is derived from an EMBL/GenBank/DDBJ whole genome shotgun (WGS) entry which is preliminary data.</text>
</comment>
<evidence type="ECO:0000313" key="8">
    <source>
        <dbReference type="Proteomes" id="UP000031737"/>
    </source>
</evidence>
<dbReference type="GO" id="GO:0000139">
    <property type="term" value="C:Golgi membrane"/>
    <property type="evidence" value="ECO:0007669"/>
    <property type="project" value="TreeGrafter"/>
</dbReference>
<dbReference type="VEuPathDB" id="TriTrypDB:TRSC58_03889"/>
<comment type="subcellular location">
    <subcellularLocation>
        <location evidence="1">Membrane</location>
        <topology evidence="1">Multi-pass membrane protein</topology>
    </subcellularLocation>
</comment>
<name>A0A061IZ18_TRYRA</name>
<dbReference type="InterPro" id="IPR007277">
    <property type="entry name" value="Svp26/Tex261"/>
</dbReference>
<gene>
    <name evidence="7" type="ORF">TRSC58_03889</name>
</gene>
<dbReference type="AlphaFoldDB" id="A0A061IZ18"/>
<organism evidence="7 8">
    <name type="scientific">Trypanosoma rangeli SC58</name>
    <dbReference type="NCBI Taxonomy" id="429131"/>
    <lineage>
        <taxon>Eukaryota</taxon>
        <taxon>Discoba</taxon>
        <taxon>Euglenozoa</taxon>
        <taxon>Kinetoplastea</taxon>
        <taxon>Metakinetoplastina</taxon>
        <taxon>Trypanosomatida</taxon>
        <taxon>Trypanosomatidae</taxon>
        <taxon>Trypanosoma</taxon>
        <taxon>Herpetosoma</taxon>
    </lineage>
</organism>
<evidence type="ECO:0000256" key="1">
    <source>
        <dbReference type="ARBA" id="ARBA00004141"/>
    </source>
</evidence>
<evidence type="ECO:0000256" key="4">
    <source>
        <dbReference type="ARBA" id="ARBA00022989"/>
    </source>
</evidence>
<evidence type="ECO:0008006" key="9">
    <source>
        <dbReference type="Google" id="ProtNLM"/>
    </source>
</evidence>
<keyword evidence="3 6" id="KW-0812">Transmembrane</keyword>
<accession>A0A061IZ18</accession>
<evidence type="ECO:0000256" key="3">
    <source>
        <dbReference type="ARBA" id="ARBA00022692"/>
    </source>
</evidence>
<feature type="transmembrane region" description="Helical" evidence="6">
    <location>
        <begin position="63"/>
        <end position="81"/>
    </location>
</feature>
<feature type="transmembrane region" description="Helical" evidence="6">
    <location>
        <begin position="26"/>
        <end position="51"/>
    </location>
</feature>
<keyword evidence="5 6" id="KW-0472">Membrane</keyword>
<keyword evidence="4 6" id="KW-1133">Transmembrane helix</keyword>
<evidence type="ECO:0000256" key="5">
    <source>
        <dbReference type="ARBA" id="ARBA00023136"/>
    </source>
</evidence>
<proteinExistence type="inferred from homology"/>
<feature type="transmembrane region" description="Helical" evidence="6">
    <location>
        <begin position="116"/>
        <end position="138"/>
    </location>
</feature>
<sequence>MHHDYDYYTPQDYLRPPYMRYGPFEILTFLMSCAVGVTILFSCSCAVGYLAELAEEFPTRAKKILHAMAIGVLSVHVLILVMDQLSFWRSLVSIITNVLYLRLLTGFPQCSLTHPLTLLTVASLVVEVVSWYTLLVFTPSLLETVGSYKIVSFIFFLWLMPLGFLVSLEVEPVDLPSSGLGASSLRHTDIAASGRKRMIFGMVRDWFAPATD</sequence>
<dbReference type="PANTHER" id="PTHR13144:SF0">
    <property type="entry name" value="PROTEIN TEX261"/>
    <property type="match status" value="1"/>
</dbReference>
<keyword evidence="8" id="KW-1185">Reference proteome</keyword>
<evidence type="ECO:0000256" key="2">
    <source>
        <dbReference type="ARBA" id="ARBA00008096"/>
    </source>
</evidence>
<dbReference type="GO" id="GO:0006888">
    <property type="term" value="P:endoplasmic reticulum to Golgi vesicle-mediated transport"/>
    <property type="evidence" value="ECO:0007669"/>
    <property type="project" value="InterPro"/>
</dbReference>
<dbReference type="GO" id="GO:0097020">
    <property type="term" value="F:COPII receptor activity"/>
    <property type="evidence" value="ECO:0007669"/>
    <property type="project" value="InterPro"/>
</dbReference>
<feature type="transmembrane region" description="Helical" evidence="6">
    <location>
        <begin position="150"/>
        <end position="168"/>
    </location>
</feature>
<evidence type="ECO:0000256" key="6">
    <source>
        <dbReference type="SAM" id="Phobius"/>
    </source>
</evidence>
<dbReference type="OrthoDB" id="28257at2759"/>
<protein>
    <recommendedName>
        <fullName evidence="9">Transmembrane adaptor Erv26</fullName>
    </recommendedName>
</protein>